<dbReference type="InterPro" id="IPR001073">
    <property type="entry name" value="C1q_dom"/>
</dbReference>
<organism evidence="2 3">
    <name type="scientific">Mya arenaria</name>
    <name type="common">Soft-shell clam</name>
    <dbReference type="NCBI Taxonomy" id="6604"/>
    <lineage>
        <taxon>Eukaryota</taxon>
        <taxon>Metazoa</taxon>
        <taxon>Spiralia</taxon>
        <taxon>Lophotrochozoa</taxon>
        <taxon>Mollusca</taxon>
        <taxon>Bivalvia</taxon>
        <taxon>Autobranchia</taxon>
        <taxon>Heteroconchia</taxon>
        <taxon>Euheterodonta</taxon>
        <taxon>Imparidentia</taxon>
        <taxon>Neoheterodontei</taxon>
        <taxon>Myida</taxon>
        <taxon>Myoidea</taxon>
        <taxon>Myidae</taxon>
        <taxon>Mya</taxon>
    </lineage>
</organism>
<gene>
    <name evidence="2" type="ORF">MAR_012447</name>
</gene>
<evidence type="ECO:0000259" key="1">
    <source>
        <dbReference type="Pfam" id="PF00386"/>
    </source>
</evidence>
<sequence>MRAARWAGLEIMRDGQAVSKVRTGDNSQYSMAGTTVTLELKAGQDIWVQHIAESDSNAIDGAMFPTFSGHLIQM</sequence>
<evidence type="ECO:0000313" key="2">
    <source>
        <dbReference type="EMBL" id="WAR26743.1"/>
    </source>
</evidence>
<dbReference type="Pfam" id="PF00386">
    <property type="entry name" value="C1q"/>
    <property type="match status" value="1"/>
</dbReference>
<protein>
    <recommendedName>
        <fullName evidence="1">C1q domain-containing protein</fullName>
    </recommendedName>
</protein>
<name>A0ABY7FX15_MYAAR</name>
<dbReference type="SUPFAM" id="SSF49842">
    <property type="entry name" value="TNF-like"/>
    <property type="match status" value="1"/>
</dbReference>
<feature type="domain" description="C1q" evidence="1">
    <location>
        <begin position="9"/>
        <end position="72"/>
    </location>
</feature>
<evidence type="ECO:0000313" key="3">
    <source>
        <dbReference type="Proteomes" id="UP001164746"/>
    </source>
</evidence>
<reference evidence="2" key="1">
    <citation type="submission" date="2022-11" db="EMBL/GenBank/DDBJ databases">
        <title>Centuries of genome instability and evolution in soft-shell clam transmissible cancer (bioRxiv).</title>
        <authorList>
            <person name="Hart S.F.M."/>
            <person name="Yonemitsu M.A."/>
            <person name="Giersch R.M."/>
            <person name="Beal B.F."/>
            <person name="Arriagada G."/>
            <person name="Davis B.W."/>
            <person name="Ostrander E.A."/>
            <person name="Goff S.P."/>
            <person name="Metzger M.J."/>
        </authorList>
    </citation>
    <scope>NUCLEOTIDE SEQUENCE</scope>
    <source>
        <strain evidence="2">MELC-2E11</strain>
        <tissue evidence="2">Siphon/mantle</tissue>
    </source>
</reference>
<accession>A0ABY7FX15</accession>
<proteinExistence type="predicted"/>
<dbReference type="EMBL" id="CP111025">
    <property type="protein sequence ID" value="WAR26743.1"/>
    <property type="molecule type" value="Genomic_DNA"/>
</dbReference>
<dbReference type="InterPro" id="IPR008983">
    <property type="entry name" value="Tumour_necrosis_fac-like_dom"/>
</dbReference>
<dbReference type="Gene3D" id="2.60.120.40">
    <property type="match status" value="1"/>
</dbReference>
<keyword evidence="3" id="KW-1185">Reference proteome</keyword>
<dbReference type="Proteomes" id="UP001164746">
    <property type="component" value="Chromosome 14"/>
</dbReference>